<reference evidence="1" key="2">
    <citation type="submission" date="2019-09" db="EMBL/GenBank/DDBJ databases">
        <title>Taxonomic note: a critical rebuttal of the proposed division of the genus Arcobacter into six genera, emended descriptions of Arcobacter anaerophilus and the genus Arcobacter, and an assessment of genus-level boundaries for Epsilonproteobacteria using in silico genomic comparator tools.</title>
        <authorList>
            <person name="On S.L.W."/>
            <person name="Miller W.G."/>
            <person name="Biggs P."/>
            <person name="Cornelius A."/>
            <person name="Vandamme P."/>
        </authorList>
    </citation>
    <scope>NUCLEOTIDE SEQUENCE [LARGE SCALE GENOMIC DNA]</scope>
    <source>
        <strain evidence="1">LMG 26638</strain>
    </source>
</reference>
<dbReference type="OrthoDB" id="9806477at2"/>
<dbReference type="Pfam" id="PF08447">
    <property type="entry name" value="PAS_3"/>
    <property type="match status" value="1"/>
</dbReference>
<sequence>MNKEIVLDDNAFLVSETDEKGIILFANDDFCKIAEYGVDELIGQPHNLVRHEDMPKAAFKDLWNTVKKEEIWSGYVKNKTKSGNYYWVFATVFPSINAQGNRTYLSCRRKASQEEINEHIKLYEQLIKEEK</sequence>
<evidence type="ECO:0000313" key="1">
    <source>
        <dbReference type="EMBL" id="QEP33993.1"/>
    </source>
</evidence>
<protein>
    <submittedName>
        <fullName evidence="1">PAS sensor-containing signal transduction protein</fullName>
    </submittedName>
</protein>
<dbReference type="Gene3D" id="3.30.450.20">
    <property type="entry name" value="PAS domain"/>
    <property type="match status" value="1"/>
</dbReference>
<dbReference type="SUPFAM" id="SSF55785">
    <property type="entry name" value="PYP-like sensor domain (PAS domain)"/>
    <property type="match status" value="1"/>
</dbReference>
<dbReference type="InterPro" id="IPR013655">
    <property type="entry name" value="PAS_fold_3"/>
</dbReference>
<dbReference type="NCBIfam" id="TIGR00229">
    <property type="entry name" value="sensory_box"/>
    <property type="match status" value="1"/>
</dbReference>
<evidence type="ECO:0000313" key="2">
    <source>
        <dbReference type="Proteomes" id="UP000322726"/>
    </source>
</evidence>
<reference evidence="1" key="1">
    <citation type="submission" date="2019-09" db="EMBL/GenBank/DDBJ databases">
        <title>Complete genome sequencing of four Arcobacter species reveals a diverse suite of mobile elements.</title>
        <authorList>
            <person name="Miller W.G."/>
            <person name="Yee E."/>
            <person name="Bono J.L."/>
        </authorList>
    </citation>
    <scope>NUCLEOTIDE SEQUENCE [LARGE SCALE GENOMIC DNA]</scope>
    <source>
        <strain evidence="1">LMG 26638</strain>
    </source>
</reference>
<dbReference type="Proteomes" id="UP000322726">
    <property type="component" value="Chromosome"/>
</dbReference>
<accession>A0A5C2H5A3</accession>
<name>A0A5C2H5A3_9BACT</name>
<dbReference type="EMBL" id="CP035928">
    <property type="protein sequence ID" value="QEP33993.1"/>
    <property type="molecule type" value="Genomic_DNA"/>
</dbReference>
<dbReference type="InterPro" id="IPR000014">
    <property type="entry name" value="PAS"/>
</dbReference>
<dbReference type="KEGG" id="apai:APAC_0855"/>
<dbReference type="InterPro" id="IPR035965">
    <property type="entry name" value="PAS-like_dom_sf"/>
</dbReference>
<keyword evidence="2" id="KW-1185">Reference proteome</keyword>
<gene>
    <name evidence="1" type="ORF">APAC_0855</name>
</gene>
<proteinExistence type="predicted"/>
<dbReference type="AlphaFoldDB" id="A0A5C2H5A3"/>
<dbReference type="RefSeq" id="WP_130232945.1">
    <property type="nucleotide sequence ID" value="NZ_BMEF01000005.1"/>
</dbReference>
<dbReference type="CDD" id="cd00130">
    <property type="entry name" value="PAS"/>
    <property type="match status" value="1"/>
</dbReference>
<organism evidence="1 2">
    <name type="scientific">Malaciobacter pacificus</name>
    <dbReference type="NCBI Taxonomy" id="1080223"/>
    <lineage>
        <taxon>Bacteria</taxon>
        <taxon>Pseudomonadati</taxon>
        <taxon>Campylobacterota</taxon>
        <taxon>Epsilonproteobacteria</taxon>
        <taxon>Campylobacterales</taxon>
        <taxon>Arcobacteraceae</taxon>
        <taxon>Malaciobacter</taxon>
    </lineage>
</organism>